<feature type="domain" description="Peptidase C39" evidence="14">
    <location>
        <begin position="17"/>
        <end position="136"/>
    </location>
</feature>
<evidence type="ECO:0000256" key="4">
    <source>
        <dbReference type="ARBA" id="ARBA00022807"/>
    </source>
</evidence>
<evidence type="ECO:0000256" key="2">
    <source>
        <dbReference type="ARBA" id="ARBA00022692"/>
    </source>
</evidence>
<feature type="compositionally biased region" description="Low complexity" evidence="10">
    <location>
        <begin position="481"/>
        <end position="493"/>
    </location>
</feature>
<feature type="region of interest" description="Disordered" evidence="10">
    <location>
        <begin position="481"/>
        <end position="500"/>
    </location>
</feature>
<feature type="domain" description="ABC transporter" evidence="12">
    <location>
        <begin position="514"/>
        <end position="747"/>
    </location>
</feature>
<dbReference type="PANTHER" id="PTHR24221">
    <property type="entry name" value="ATP-BINDING CASSETTE SUB-FAMILY B"/>
    <property type="match status" value="1"/>
</dbReference>
<reference evidence="15 16" key="1">
    <citation type="submission" date="2024-04" db="EMBL/GenBank/DDBJ databases">
        <title>Genome sequencing and metabolic network reconstruction of aminoacids and betaine degradation by Anoxynatronum sibiricum.</title>
        <authorList>
            <person name="Detkova E.N."/>
            <person name="Boltjanskaja Y.V."/>
            <person name="Mardanov A.V."/>
            <person name="Kevbrin V."/>
        </authorList>
    </citation>
    <scope>NUCLEOTIDE SEQUENCE [LARGE SCALE GENOMIC DNA]</scope>
    <source>
        <strain evidence="15 16">Z-7981</strain>
    </source>
</reference>
<keyword evidence="5" id="KW-0067">ATP-binding</keyword>
<feature type="transmembrane region" description="Helical" evidence="11">
    <location>
        <begin position="206"/>
        <end position="223"/>
    </location>
</feature>
<dbReference type="RefSeq" id="WP_343186707.1">
    <property type="nucleotide sequence ID" value="NZ_JBCITM010000015.1"/>
</dbReference>
<organism evidence="15 16">
    <name type="scientific">Anoxynatronum sibiricum</name>
    <dbReference type="NCBI Taxonomy" id="210623"/>
    <lineage>
        <taxon>Bacteria</taxon>
        <taxon>Bacillati</taxon>
        <taxon>Bacillota</taxon>
        <taxon>Clostridia</taxon>
        <taxon>Eubacteriales</taxon>
        <taxon>Clostridiaceae</taxon>
        <taxon>Anoxynatronum</taxon>
    </lineage>
</organism>
<dbReference type="InterPro" id="IPR003593">
    <property type="entry name" value="AAA+_ATPase"/>
</dbReference>
<dbReference type="InterPro" id="IPR039421">
    <property type="entry name" value="Type_1_exporter"/>
</dbReference>
<comment type="caution">
    <text evidence="15">The sequence shown here is derived from an EMBL/GenBank/DDBJ whole genome shotgun (WGS) entry which is preliminary data.</text>
</comment>
<evidence type="ECO:0000256" key="11">
    <source>
        <dbReference type="SAM" id="Phobius"/>
    </source>
</evidence>
<keyword evidence="9" id="KW-0080">Bacteriocin transport</keyword>
<evidence type="ECO:0000256" key="10">
    <source>
        <dbReference type="SAM" id="MobiDB-lite"/>
    </source>
</evidence>
<evidence type="ECO:0000256" key="6">
    <source>
        <dbReference type="ARBA" id="ARBA00022927"/>
    </source>
</evidence>
<dbReference type="Gene3D" id="3.40.50.300">
    <property type="entry name" value="P-loop containing nucleotide triphosphate hydrolases"/>
    <property type="match status" value="1"/>
</dbReference>
<dbReference type="PROSITE" id="PS00211">
    <property type="entry name" value="ABC_TRANSPORTER_1"/>
    <property type="match status" value="1"/>
</dbReference>
<evidence type="ECO:0000313" key="15">
    <source>
        <dbReference type="EMBL" id="MEN1761419.1"/>
    </source>
</evidence>
<gene>
    <name evidence="15" type="ORF">AAIG11_13080</name>
</gene>
<dbReference type="Gene3D" id="1.20.1560.10">
    <property type="entry name" value="ABC transporter type 1, transmembrane domain"/>
    <property type="match status" value="1"/>
</dbReference>
<evidence type="ECO:0000259" key="13">
    <source>
        <dbReference type="PROSITE" id="PS50929"/>
    </source>
</evidence>
<dbReference type="PROSITE" id="PS50990">
    <property type="entry name" value="PEPTIDASE_C39"/>
    <property type="match status" value="1"/>
</dbReference>
<dbReference type="InterPro" id="IPR022514">
    <property type="entry name" value="NHPM_micro_ABC1"/>
</dbReference>
<comment type="subcellular location">
    <subcellularLocation>
        <location evidence="1">Cell membrane</location>
        <topology evidence="1">Multi-pass membrane protein</topology>
    </subcellularLocation>
</comment>
<keyword evidence="4" id="KW-0645">Protease</keyword>
<evidence type="ECO:0000256" key="3">
    <source>
        <dbReference type="ARBA" id="ARBA00022741"/>
    </source>
</evidence>
<dbReference type="InterPro" id="IPR011527">
    <property type="entry name" value="ABC1_TM_dom"/>
</dbReference>
<name>A0ABU9VZ80_9CLOT</name>
<feature type="transmembrane region" description="Helical" evidence="11">
    <location>
        <begin position="303"/>
        <end position="320"/>
    </location>
</feature>
<evidence type="ECO:0000256" key="7">
    <source>
        <dbReference type="ARBA" id="ARBA00022989"/>
    </source>
</evidence>
<dbReference type="InterPro" id="IPR005074">
    <property type="entry name" value="Peptidase_C39"/>
</dbReference>
<keyword evidence="16" id="KW-1185">Reference proteome</keyword>
<keyword evidence="8 11" id="KW-0472">Membrane</keyword>
<dbReference type="PANTHER" id="PTHR24221:SF654">
    <property type="entry name" value="ATP-BINDING CASSETTE SUB-FAMILY B MEMBER 6"/>
    <property type="match status" value="1"/>
</dbReference>
<feature type="transmembrane region" description="Helical" evidence="11">
    <location>
        <begin position="165"/>
        <end position="186"/>
    </location>
</feature>
<dbReference type="InterPro" id="IPR027417">
    <property type="entry name" value="P-loop_NTPase"/>
</dbReference>
<keyword evidence="4" id="KW-0378">Hydrolase</keyword>
<keyword evidence="2 11" id="KW-0812">Transmembrane</keyword>
<dbReference type="PROSITE" id="PS50893">
    <property type="entry name" value="ABC_TRANSPORTER_2"/>
    <property type="match status" value="1"/>
</dbReference>
<dbReference type="EMBL" id="JBCITM010000015">
    <property type="protein sequence ID" value="MEN1761419.1"/>
    <property type="molecule type" value="Genomic_DNA"/>
</dbReference>
<feature type="domain" description="ABC transmembrane type-1" evidence="13">
    <location>
        <begin position="169"/>
        <end position="448"/>
    </location>
</feature>
<feature type="transmembrane region" description="Helical" evidence="11">
    <location>
        <begin position="276"/>
        <end position="297"/>
    </location>
</feature>
<evidence type="ECO:0000256" key="1">
    <source>
        <dbReference type="ARBA" id="ARBA00004651"/>
    </source>
</evidence>
<feature type="transmembrane region" description="Helical" evidence="11">
    <location>
        <begin position="388"/>
        <end position="413"/>
    </location>
</feature>
<evidence type="ECO:0000256" key="9">
    <source>
        <dbReference type="ARBA" id="ARBA00043264"/>
    </source>
</evidence>
<accession>A0ABU9VZ80</accession>
<sequence length="748" mass="82837">MSAQPTGFRYKVPTVLQMEAVECGAASLAMILAHYKLFVPLEELRIQCGVSRDGSKASNMLRAARRYGLVSKGYRWEPASLKKLTGPAIIHWNFNHFLVLEGFKNGKVYLNDPGTGPRTVTEEELDQAFTGVVITFEPGPDFKKGGSRPSIIKALFKRVKGSETALTYSIIIGLLLVIPGIVIPVFSKIFVDEVLLGGRDNWLKALLWGMGITAVLRALLTWIQEYYLLRLETKVALSTSGQFLWHVLRLPVEFFQQRYVGDLSVRMQSNDQVAKVMSGQMAKTFLDFMVIIFYVFIMIQYDVVLTLIGVVVAIISVLYLRMVSNKREDMNAKLLQDYGKLQGTAMSGLQMIETLKATGSEGDFFAKWAGYQAKTLNAEQKMGVSNQLLSGIPGFLTALTNTLVLIVGGFRILDGHMTVGMLVAFQSLMGSFMDPVNSLVQMGGVLQTLKGDMARLDDVLKYPVDGMTLLPETTAEMQANNQRNNENQENNEAGKVGEAGEDRPIWEEKLEGWVTLEQVSFGYSPLEPPLINDFSLTLRPGERVALVGGSGSGKSTVAKLVSGLYQPWSGRILFDGKERKELPRQMLTNSIAVVDQDIAMFKATIQDNITLWDPTTPELDVVQAAKDACIHRDVSERPNGYMAELDEGGTNFSGGQRQRLEISRALVNNPSILVLDEATSALDPLTEKELDENIRRRGCACIIVAHRLSTIRDCDEIIVMEQGKIVERGSHEDLKNMGGYYANLINMG</sequence>
<dbReference type="Pfam" id="PF00664">
    <property type="entry name" value="ABC_membrane"/>
    <property type="match status" value="1"/>
</dbReference>
<dbReference type="InterPro" id="IPR003439">
    <property type="entry name" value="ABC_transporter-like_ATP-bd"/>
</dbReference>
<dbReference type="Proteomes" id="UP001407405">
    <property type="component" value="Unassembled WGS sequence"/>
</dbReference>
<dbReference type="CDD" id="cd18569">
    <property type="entry name" value="ABC_6TM_NHLM_bacteriocin"/>
    <property type="match status" value="1"/>
</dbReference>
<dbReference type="SUPFAM" id="SSF52540">
    <property type="entry name" value="P-loop containing nucleoside triphosphate hydrolases"/>
    <property type="match status" value="1"/>
</dbReference>
<evidence type="ECO:0000256" key="5">
    <source>
        <dbReference type="ARBA" id="ARBA00022840"/>
    </source>
</evidence>
<dbReference type="Pfam" id="PF00005">
    <property type="entry name" value="ABC_tran"/>
    <property type="match status" value="1"/>
</dbReference>
<keyword evidence="6" id="KW-0813">Transport</keyword>
<dbReference type="SMART" id="SM00382">
    <property type="entry name" value="AAA"/>
    <property type="match status" value="1"/>
</dbReference>
<dbReference type="InterPro" id="IPR017871">
    <property type="entry name" value="ABC_transporter-like_CS"/>
</dbReference>
<dbReference type="InterPro" id="IPR036640">
    <property type="entry name" value="ABC1_TM_sf"/>
</dbReference>
<evidence type="ECO:0000259" key="12">
    <source>
        <dbReference type="PROSITE" id="PS50893"/>
    </source>
</evidence>
<keyword evidence="7 11" id="KW-1133">Transmembrane helix</keyword>
<dbReference type="PROSITE" id="PS50929">
    <property type="entry name" value="ABC_TM1F"/>
    <property type="match status" value="1"/>
</dbReference>
<evidence type="ECO:0000259" key="14">
    <source>
        <dbReference type="PROSITE" id="PS50990"/>
    </source>
</evidence>
<protein>
    <submittedName>
        <fullName evidence="15">NHLP family bacteriocin export ABC transporter peptidase/permease/ATPase subunit</fullName>
    </submittedName>
</protein>
<dbReference type="SUPFAM" id="SSF90123">
    <property type="entry name" value="ABC transporter transmembrane region"/>
    <property type="match status" value="1"/>
</dbReference>
<dbReference type="NCBIfam" id="TIGR03796">
    <property type="entry name" value="NHLM_micro_ABC1"/>
    <property type="match status" value="1"/>
</dbReference>
<evidence type="ECO:0000313" key="16">
    <source>
        <dbReference type="Proteomes" id="UP001407405"/>
    </source>
</evidence>
<dbReference type="Pfam" id="PF03412">
    <property type="entry name" value="Peptidase_C39"/>
    <property type="match status" value="1"/>
</dbReference>
<keyword evidence="6" id="KW-0653">Protein transport</keyword>
<proteinExistence type="predicted"/>
<dbReference type="Gene3D" id="3.90.70.10">
    <property type="entry name" value="Cysteine proteinases"/>
    <property type="match status" value="1"/>
</dbReference>
<evidence type="ECO:0000256" key="8">
    <source>
        <dbReference type="ARBA" id="ARBA00023136"/>
    </source>
</evidence>
<keyword evidence="4" id="KW-0788">Thiol protease</keyword>
<keyword evidence="3" id="KW-0547">Nucleotide-binding</keyword>